<feature type="compositionally biased region" description="Low complexity" evidence="1">
    <location>
        <begin position="132"/>
        <end position="156"/>
    </location>
</feature>
<reference evidence="2 3" key="1">
    <citation type="journal article" date="2015" name="Parasit. Vectors">
        <title>Draft genome of the scabies mite.</title>
        <authorList>
            <person name="Rider S.D.Jr."/>
            <person name="Morgan M.S."/>
            <person name="Arlian L.G."/>
        </authorList>
    </citation>
    <scope>NUCLEOTIDE SEQUENCE [LARGE SCALE GENOMIC DNA]</scope>
    <source>
        <strain evidence="2">Arlian Lab</strain>
    </source>
</reference>
<feature type="region of interest" description="Disordered" evidence="1">
    <location>
        <begin position="125"/>
        <end position="185"/>
    </location>
</feature>
<evidence type="ECO:0000313" key="2">
    <source>
        <dbReference type="EMBL" id="KPL96859.1"/>
    </source>
</evidence>
<feature type="region of interest" description="Disordered" evidence="1">
    <location>
        <begin position="482"/>
        <end position="512"/>
    </location>
</feature>
<dbReference type="Proteomes" id="UP000616769">
    <property type="component" value="Unassembled WGS sequence"/>
</dbReference>
<gene>
    <name evidence="2" type="ORF">QR98_0001880</name>
</gene>
<dbReference type="Gene3D" id="3.60.40.10">
    <property type="entry name" value="PPM-type phosphatase domain"/>
    <property type="match status" value="1"/>
</dbReference>
<dbReference type="VEuPathDB" id="VectorBase:SSCA005064"/>
<dbReference type="SMART" id="SM00332">
    <property type="entry name" value="PP2Cc"/>
    <property type="match status" value="1"/>
</dbReference>
<dbReference type="PANTHER" id="PTHR21586:SF0">
    <property type="entry name" value="PP2C-LIKE DOMAIN-CONTAINING PROTEIN CG9801"/>
    <property type="match status" value="1"/>
</dbReference>
<dbReference type="Pfam" id="PF13672">
    <property type="entry name" value="PP2C_2"/>
    <property type="match status" value="1"/>
</dbReference>
<feature type="compositionally biased region" description="Basic residues" evidence="1">
    <location>
        <begin position="597"/>
        <end position="606"/>
    </location>
</feature>
<feature type="compositionally biased region" description="Basic residues" evidence="1">
    <location>
        <begin position="427"/>
        <end position="436"/>
    </location>
</feature>
<evidence type="ECO:0000256" key="1">
    <source>
        <dbReference type="SAM" id="MobiDB-lite"/>
    </source>
</evidence>
<evidence type="ECO:0000313" key="3">
    <source>
        <dbReference type="Proteomes" id="UP000616769"/>
    </source>
</evidence>
<proteinExistence type="predicted"/>
<organism evidence="2 3">
    <name type="scientific">Sarcoptes scabiei</name>
    <name type="common">Itch mite</name>
    <name type="synonym">Acarus scabiei</name>
    <dbReference type="NCBI Taxonomy" id="52283"/>
    <lineage>
        <taxon>Eukaryota</taxon>
        <taxon>Metazoa</taxon>
        <taxon>Ecdysozoa</taxon>
        <taxon>Arthropoda</taxon>
        <taxon>Chelicerata</taxon>
        <taxon>Arachnida</taxon>
        <taxon>Acari</taxon>
        <taxon>Acariformes</taxon>
        <taxon>Sarcoptiformes</taxon>
        <taxon>Astigmata</taxon>
        <taxon>Psoroptidia</taxon>
        <taxon>Sarcoptoidea</taxon>
        <taxon>Sarcoptidae</taxon>
        <taxon>Sarcoptinae</taxon>
        <taxon>Sarcoptes</taxon>
    </lineage>
</organism>
<feature type="compositionally biased region" description="Polar residues" evidence="1">
    <location>
        <begin position="1"/>
        <end position="14"/>
    </location>
</feature>
<name>A0A131ZSS5_SARSC</name>
<feature type="region of interest" description="Disordered" evidence="1">
    <location>
        <begin position="1"/>
        <end position="20"/>
    </location>
</feature>
<dbReference type="SUPFAM" id="SSF81606">
    <property type="entry name" value="PP2C-like"/>
    <property type="match status" value="1"/>
</dbReference>
<dbReference type="AlphaFoldDB" id="A0A131ZSS5"/>
<dbReference type="OrthoDB" id="2556847at2759"/>
<protein>
    <submittedName>
        <fullName evidence="2">PP2C-like protein domain-containing protein CG9801-like protein</fullName>
    </submittedName>
</protein>
<feature type="region of interest" description="Disordered" evidence="1">
    <location>
        <begin position="597"/>
        <end position="629"/>
    </location>
</feature>
<dbReference type="InterPro" id="IPR036457">
    <property type="entry name" value="PPM-type-like_dom_sf"/>
</dbReference>
<feature type="compositionally biased region" description="Low complexity" evidence="1">
    <location>
        <begin position="497"/>
        <end position="510"/>
    </location>
</feature>
<dbReference type="InterPro" id="IPR001932">
    <property type="entry name" value="PPM-type_phosphatase-like_dom"/>
</dbReference>
<feature type="compositionally biased region" description="Low complexity" evidence="1">
    <location>
        <begin position="610"/>
        <end position="623"/>
    </location>
</feature>
<comment type="caution">
    <text evidence="2">The sequence shown here is derived from an EMBL/GenBank/DDBJ whole genome shotgun (WGS) entry which is preliminary data.</text>
</comment>
<feature type="region of interest" description="Disordered" evidence="1">
    <location>
        <begin position="418"/>
        <end position="442"/>
    </location>
</feature>
<dbReference type="EMBL" id="JXLN01000115">
    <property type="protein sequence ID" value="KPL96859.1"/>
    <property type="molecule type" value="Genomic_DNA"/>
</dbReference>
<dbReference type="PANTHER" id="PTHR21586">
    <property type="entry name" value="TIPA"/>
    <property type="match status" value="1"/>
</dbReference>
<feature type="compositionally biased region" description="Basic and acidic residues" evidence="1">
    <location>
        <begin position="172"/>
        <end position="185"/>
    </location>
</feature>
<dbReference type="InterPro" id="IPR053287">
    <property type="entry name" value="PP2C-like_domain"/>
</dbReference>
<accession>A0A131ZSS5</accession>
<sequence>MKIRRFNSQPPTSQIKEKTFQKKITKPFSRSAPKKETNLERKEGGSFINKYLNGELLKQHPDIVFGKTCYDMPIKEIEILEPKISAAYTGPDGGLLSINISTKPFELADDVDFIDEDYPDSSLSSIGFDTTSSPNSSTKLFKSSSSFSSSRTSASPTMVITPKKTTSSNMKISDDRKESIVSRDSNSKEPIAGIDDWNCPNENAYGISTTLYESNPTTRQKAGDPIADSFAICLRENSAIIALADGVNWGEKACLASRCAVYGCIDYLNKALYSRAESTRSRNTMDIFVALLRSFDAAHHTILSQGGYLTTLCAAVICQLKNSDRFIVCTCNVGDSLAYVYSETYGVREITQGSEPELNNLTVAMTIVDVGDIVFLTSDGISDNFDPVVGKFAIAKKDIDHDSPVACMNGQLEPCDPTKNDYCTKLPPKKSRKVRRSNSNPEKSLVFKLQNYSSKGLPMVSAQQRHELSLLRMEDLIKNGVNQTESSEENSEDYRNNNHSNGNYKNNHSKTQSNMTAKELCSLMVDFSTKLTMAKRRILEDPELYVDDEEMNDSSIEAFDRQRRRRRLVGSKLAQFPGKLDHASIAAVKVGFYGQTKTKRSHHLNRTKSEQTQNETTSSSSSTDESKKSLYNLKMTATLARFESQDSLESINESGPI</sequence>